<dbReference type="InterPro" id="IPR050222">
    <property type="entry name" value="MATE_MdtK"/>
</dbReference>
<gene>
    <name evidence="3" type="ORF">SAMN06265368_0438</name>
</gene>
<organism evidence="3 4">
    <name type="scientific">Cohaesibacter gelatinilyticus</name>
    <dbReference type="NCBI Taxonomy" id="372072"/>
    <lineage>
        <taxon>Bacteria</taxon>
        <taxon>Pseudomonadati</taxon>
        <taxon>Pseudomonadota</taxon>
        <taxon>Alphaproteobacteria</taxon>
        <taxon>Hyphomicrobiales</taxon>
        <taxon>Cohaesibacteraceae</taxon>
    </lineage>
</organism>
<keyword evidence="2" id="KW-0812">Transmembrane</keyword>
<keyword evidence="4" id="KW-1185">Reference proteome</keyword>
<dbReference type="PANTHER" id="PTHR43298:SF2">
    <property type="entry name" value="FMN_FAD EXPORTER YEEO-RELATED"/>
    <property type="match status" value="1"/>
</dbReference>
<dbReference type="EMBL" id="OBEL01000001">
    <property type="protein sequence ID" value="SNZ06491.1"/>
    <property type="molecule type" value="Genomic_DNA"/>
</dbReference>
<sequence length="458" mass="49742">MPKNQQSEPDKASVTDIQTSSKSILAQAAYFALSGLLATSAVLIDANMVAPLGDEVLAGLGLSAGLYGLFMALLFGLGSAAQILLSQSADAESRASFYRRLAYCLIIGLGLCVILVLLFRFNINFLVDWLATTSGVGFAAKRYLSILLYGLPISFAAYLLSLSFDVRKQSSKELWGFAIEIPLNLFLNSVLIYGLFGFAARGIEGAAIATLCAQGARLMYLVWITHQDLSKTSQWSRLSWPSQQEQSLFHQLMVPIAINVAALIAGAQAYNLLFAQLPYQEFAALALLVPWLSIANVLGRGLSLSATVSSAGLKPYSPSLRDALSQIFAALKDFTPKLSLGFLLVTMLVCALSLHVSGSVRLHFLTLIPLAFILVFIRTISVTLGAVLRVIDQPQWVLRIQLGLQWGLGIPLLLVLTLLFELPLVLALGILIAEEGLRLLVLVRRLQQYRTVPVKFPT</sequence>
<evidence type="ECO:0000256" key="1">
    <source>
        <dbReference type="ARBA" id="ARBA00022448"/>
    </source>
</evidence>
<feature type="transmembrane region" description="Helical" evidence="2">
    <location>
        <begin position="247"/>
        <end position="270"/>
    </location>
</feature>
<dbReference type="InterPro" id="IPR002528">
    <property type="entry name" value="MATE_fam"/>
</dbReference>
<feature type="transmembrane region" description="Helical" evidence="2">
    <location>
        <begin position="143"/>
        <end position="162"/>
    </location>
</feature>
<dbReference type="GO" id="GO:0015297">
    <property type="term" value="F:antiporter activity"/>
    <property type="evidence" value="ECO:0007669"/>
    <property type="project" value="InterPro"/>
</dbReference>
<dbReference type="AlphaFoldDB" id="A0A285NFQ3"/>
<feature type="transmembrane region" description="Helical" evidence="2">
    <location>
        <begin position="282"/>
        <end position="299"/>
    </location>
</feature>
<feature type="transmembrane region" description="Helical" evidence="2">
    <location>
        <begin position="24"/>
        <end position="44"/>
    </location>
</feature>
<feature type="transmembrane region" description="Helical" evidence="2">
    <location>
        <begin position="56"/>
        <end position="80"/>
    </location>
</feature>
<proteinExistence type="predicted"/>
<evidence type="ECO:0000256" key="2">
    <source>
        <dbReference type="SAM" id="Phobius"/>
    </source>
</evidence>
<protein>
    <submittedName>
        <fullName evidence="3">Na+-driven multidrug efflux pump</fullName>
    </submittedName>
</protein>
<feature type="transmembrane region" description="Helical" evidence="2">
    <location>
        <begin position="412"/>
        <end position="433"/>
    </location>
</feature>
<dbReference type="GO" id="GO:0042910">
    <property type="term" value="F:xenobiotic transmembrane transporter activity"/>
    <property type="evidence" value="ECO:0007669"/>
    <property type="project" value="InterPro"/>
</dbReference>
<feature type="transmembrane region" description="Helical" evidence="2">
    <location>
        <begin position="362"/>
        <end position="391"/>
    </location>
</feature>
<dbReference type="RefSeq" id="WP_097151759.1">
    <property type="nucleotide sequence ID" value="NZ_OBEL01000001.1"/>
</dbReference>
<dbReference type="Pfam" id="PF01554">
    <property type="entry name" value="MatE"/>
    <property type="match status" value="1"/>
</dbReference>
<feature type="transmembrane region" description="Helical" evidence="2">
    <location>
        <begin position="174"/>
        <end position="200"/>
    </location>
</feature>
<accession>A0A285NFQ3</accession>
<keyword evidence="1" id="KW-0813">Transport</keyword>
<reference evidence="3 4" key="1">
    <citation type="submission" date="2017-09" db="EMBL/GenBank/DDBJ databases">
        <authorList>
            <person name="Ehlers B."/>
            <person name="Leendertz F.H."/>
        </authorList>
    </citation>
    <scope>NUCLEOTIDE SEQUENCE [LARGE SCALE GENOMIC DNA]</scope>
    <source>
        <strain evidence="3 4">DSM 18289</strain>
    </source>
</reference>
<evidence type="ECO:0000313" key="3">
    <source>
        <dbReference type="EMBL" id="SNZ06491.1"/>
    </source>
</evidence>
<dbReference type="GO" id="GO:0005886">
    <property type="term" value="C:plasma membrane"/>
    <property type="evidence" value="ECO:0007669"/>
    <property type="project" value="TreeGrafter"/>
</dbReference>
<keyword evidence="2" id="KW-1133">Transmembrane helix</keyword>
<dbReference type="OrthoDB" id="9806302at2"/>
<dbReference type="PANTHER" id="PTHR43298">
    <property type="entry name" value="MULTIDRUG RESISTANCE PROTEIN NORM-RELATED"/>
    <property type="match status" value="1"/>
</dbReference>
<feature type="transmembrane region" description="Helical" evidence="2">
    <location>
        <begin position="101"/>
        <end position="123"/>
    </location>
</feature>
<name>A0A285NFQ3_9HYPH</name>
<feature type="transmembrane region" description="Helical" evidence="2">
    <location>
        <begin position="338"/>
        <end position="356"/>
    </location>
</feature>
<evidence type="ECO:0000313" key="4">
    <source>
        <dbReference type="Proteomes" id="UP000219439"/>
    </source>
</evidence>
<dbReference type="Proteomes" id="UP000219439">
    <property type="component" value="Unassembled WGS sequence"/>
</dbReference>
<keyword evidence="2" id="KW-0472">Membrane</keyword>